<name>A0A6C0IWP4_9ZZZZ</name>
<proteinExistence type="predicted"/>
<feature type="transmembrane region" description="Helical" evidence="1">
    <location>
        <begin position="130"/>
        <end position="151"/>
    </location>
</feature>
<protein>
    <submittedName>
        <fullName evidence="2">Uncharacterized protein</fullName>
    </submittedName>
</protein>
<sequence>MIIRRARNDLWNALFLAVFGSMQAVDAAFWKLDLSECSSLNSFISHIAAIIILAEPFAALFGPLASYGRWPTSTKFSLYCFLVLGCTNLMWVGADDCLLCTFKNGAEHLLYFSHPKGCPGWFSIASFPNISSAIPIELRVIFLLTMIYPYIMYMQPRFMGILQASILMTTWSIGIIFGDAFGSIWCLTNVAQAFTMIADPYVV</sequence>
<feature type="transmembrane region" description="Helical" evidence="1">
    <location>
        <begin position="76"/>
        <end position="94"/>
    </location>
</feature>
<dbReference type="AlphaFoldDB" id="A0A6C0IWP4"/>
<evidence type="ECO:0000313" key="2">
    <source>
        <dbReference type="EMBL" id="QHT96950.1"/>
    </source>
</evidence>
<organism evidence="2">
    <name type="scientific">viral metagenome</name>
    <dbReference type="NCBI Taxonomy" id="1070528"/>
    <lineage>
        <taxon>unclassified sequences</taxon>
        <taxon>metagenomes</taxon>
        <taxon>organismal metagenomes</taxon>
    </lineage>
</organism>
<feature type="transmembrane region" description="Helical" evidence="1">
    <location>
        <begin position="43"/>
        <end position="64"/>
    </location>
</feature>
<reference evidence="2" key="1">
    <citation type="journal article" date="2020" name="Nature">
        <title>Giant virus diversity and host interactions through global metagenomics.</title>
        <authorList>
            <person name="Schulz F."/>
            <person name="Roux S."/>
            <person name="Paez-Espino D."/>
            <person name="Jungbluth S."/>
            <person name="Walsh D.A."/>
            <person name="Denef V.J."/>
            <person name="McMahon K.D."/>
            <person name="Konstantinidis K.T."/>
            <person name="Eloe-Fadrosh E.A."/>
            <person name="Kyrpides N.C."/>
            <person name="Woyke T."/>
        </authorList>
    </citation>
    <scope>NUCLEOTIDE SEQUENCE</scope>
    <source>
        <strain evidence="2">GVMAG-M-3300024510-1</strain>
    </source>
</reference>
<accession>A0A6C0IWP4</accession>
<keyword evidence="1" id="KW-0472">Membrane</keyword>
<evidence type="ECO:0000256" key="1">
    <source>
        <dbReference type="SAM" id="Phobius"/>
    </source>
</evidence>
<feature type="transmembrane region" description="Helical" evidence="1">
    <location>
        <begin position="158"/>
        <end position="177"/>
    </location>
</feature>
<keyword evidence="1" id="KW-0812">Transmembrane</keyword>
<dbReference type="EMBL" id="MN740271">
    <property type="protein sequence ID" value="QHT96950.1"/>
    <property type="molecule type" value="Genomic_DNA"/>
</dbReference>
<keyword evidence="1" id="KW-1133">Transmembrane helix</keyword>